<reference evidence="3" key="1">
    <citation type="journal article" date="2019" name="Int. J. Syst. Evol. Microbiol.">
        <title>The Global Catalogue of Microorganisms (GCM) 10K type strain sequencing project: providing services to taxonomists for standard genome sequencing and annotation.</title>
        <authorList>
            <consortium name="The Broad Institute Genomics Platform"/>
            <consortium name="The Broad Institute Genome Sequencing Center for Infectious Disease"/>
            <person name="Wu L."/>
            <person name="Ma J."/>
        </authorList>
    </citation>
    <scope>NUCLEOTIDE SEQUENCE [LARGE SCALE GENOMIC DNA]</scope>
    <source>
        <strain evidence="3">JCM 12125</strain>
    </source>
</reference>
<keyword evidence="1" id="KW-0812">Transmembrane</keyword>
<dbReference type="Proteomes" id="UP001596152">
    <property type="component" value="Unassembled WGS sequence"/>
</dbReference>
<name>A0ABW0FS77_9CAUL</name>
<dbReference type="RefSeq" id="WP_374037603.1">
    <property type="nucleotide sequence ID" value="NZ_CP169082.1"/>
</dbReference>
<accession>A0ABW0FS77</accession>
<keyword evidence="3" id="KW-1185">Reference proteome</keyword>
<keyword evidence="1" id="KW-0472">Membrane</keyword>
<comment type="caution">
    <text evidence="2">The sequence shown here is derived from an EMBL/GenBank/DDBJ whole genome shotgun (WGS) entry which is preliminary data.</text>
</comment>
<evidence type="ECO:0000313" key="2">
    <source>
        <dbReference type="EMBL" id="MFC5344284.1"/>
    </source>
</evidence>
<dbReference type="EMBL" id="JBHSLF010000019">
    <property type="protein sequence ID" value="MFC5344284.1"/>
    <property type="molecule type" value="Genomic_DNA"/>
</dbReference>
<proteinExistence type="predicted"/>
<sequence length="226" mass="24911">MSDAEPPPHPVRKPFGRWRRWLPRAAFESVLIVFSVVLALMLTDWADRRRTAAEVAEVRGYFIAEIRANRAILVSDFILPHHRRLHAAFGTAAEGEPTQDKAMQAYREVFRTGIHVAPLRDAVWRSAETGDLLAEMPIEDLFLLADIYKAQGTLADMSQGFIAGTPGVLSALESGEGVRAAIATGQLHLSDVVASEEGLVRLYDRALAKLDRDASNRTDDAAPAKR</sequence>
<evidence type="ECO:0000256" key="1">
    <source>
        <dbReference type="SAM" id="Phobius"/>
    </source>
</evidence>
<gene>
    <name evidence="2" type="ORF">ACFPIE_10185</name>
</gene>
<protein>
    <submittedName>
        <fullName evidence="2">Uncharacterized protein</fullName>
    </submittedName>
</protein>
<organism evidence="2 3">
    <name type="scientific">Brevundimonas staleyi</name>
    <dbReference type="NCBI Taxonomy" id="74326"/>
    <lineage>
        <taxon>Bacteria</taxon>
        <taxon>Pseudomonadati</taxon>
        <taxon>Pseudomonadota</taxon>
        <taxon>Alphaproteobacteria</taxon>
        <taxon>Caulobacterales</taxon>
        <taxon>Caulobacteraceae</taxon>
        <taxon>Brevundimonas</taxon>
    </lineage>
</organism>
<keyword evidence="1" id="KW-1133">Transmembrane helix</keyword>
<evidence type="ECO:0000313" key="3">
    <source>
        <dbReference type="Proteomes" id="UP001596152"/>
    </source>
</evidence>
<feature type="transmembrane region" description="Helical" evidence="1">
    <location>
        <begin position="21"/>
        <end position="42"/>
    </location>
</feature>